<dbReference type="GO" id="GO:0003700">
    <property type="term" value="F:DNA-binding transcription factor activity"/>
    <property type="evidence" value="ECO:0007669"/>
    <property type="project" value="InterPro"/>
</dbReference>
<dbReference type="EnsemblBacteria" id="ABL72591">
    <property type="protein sequence ID" value="ABL72591"/>
    <property type="gene ID" value="Pden_4527"/>
</dbReference>
<dbReference type="Proteomes" id="UP000000361">
    <property type="component" value="Chromosome 1"/>
</dbReference>
<dbReference type="KEGG" id="pde:Pden_4527"/>
<dbReference type="InterPro" id="IPR000835">
    <property type="entry name" value="HTH_MarR-typ"/>
</dbReference>
<dbReference type="EMBL" id="CP000491">
    <property type="protein sequence ID" value="ABL72591.1"/>
    <property type="molecule type" value="Genomic_DNA"/>
</dbReference>
<proteinExistence type="predicted"/>
<dbReference type="SUPFAM" id="SSF46785">
    <property type="entry name" value="Winged helix' DNA-binding domain"/>
    <property type="match status" value="1"/>
</dbReference>
<reference evidence="3" key="1">
    <citation type="submission" date="2006-12" db="EMBL/GenBank/DDBJ databases">
        <title>Complete sequence of plasmid 1 of Paracoccus denitrificans PD1222.</title>
        <authorList>
            <person name="Copeland A."/>
            <person name="Lucas S."/>
            <person name="Lapidus A."/>
            <person name="Barry K."/>
            <person name="Detter J.C."/>
            <person name="Glavina del Rio T."/>
            <person name="Hammon N."/>
            <person name="Israni S."/>
            <person name="Dalin E."/>
            <person name="Tice H."/>
            <person name="Pitluck S."/>
            <person name="Munk A.C."/>
            <person name="Brettin T."/>
            <person name="Bruce D."/>
            <person name="Han C."/>
            <person name="Tapia R."/>
            <person name="Gilna P."/>
            <person name="Schmutz J."/>
            <person name="Larimer F."/>
            <person name="Land M."/>
            <person name="Hauser L."/>
            <person name="Kyrpides N."/>
            <person name="Lykidis A."/>
            <person name="Spiro S."/>
            <person name="Richardson D.J."/>
            <person name="Moir J.W.B."/>
            <person name="Ferguson S.J."/>
            <person name="van Spanning R.J.M."/>
            <person name="Richardson P."/>
        </authorList>
    </citation>
    <scope>NUCLEOTIDE SEQUENCE [LARGE SCALE GENOMIC DNA]</scope>
    <source>
        <strain evidence="3">Pd 1222</strain>
        <plasmid evidence="3">pPD1222</plasmid>
    </source>
</reference>
<dbReference type="InterPro" id="IPR036390">
    <property type="entry name" value="WH_DNA-bd_sf"/>
</dbReference>
<evidence type="ECO:0000313" key="3">
    <source>
        <dbReference type="Proteomes" id="UP000000361"/>
    </source>
</evidence>
<geneLocation type="plasmid" evidence="3">
    <name>pPD1222</name>
</geneLocation>
<dbReference type="RefSeq" id="WP_011750752.1">
    <property type="nucleotide sequence ID" value="NC_008688.1"/>
</dbReference>
<gene>
    <name evidence="2" type="ordered locus">Pden_4527</name>
</gene>
<dbReference type="Pfam" id="PF12802">
    <property type="entry name" value="MarR_2"/>
    <property type="match status" value="1"/>
</dbReference>
<dbReference type="HOGENOM" id="CLU_122336_0_0_5"/>
<dbReference type="eggNOG" id="COG1846">
    <property type="taxonomic scope" value="Bacteria"/>
</dbReference>
<accession>A1BAP7</accession>
<dbReference type="AlphaFoldDB" id="A1BAP7"/>
<evidence type="ECO:0000259" key="1">
    <source>
        <dbReference type="SMART" id="SM00347"/>
    </source>
</evidence>
<keyword evidence="3" id="KW-1185">Reference proteome</keyword>
<sequence length="165" mass="17970">MTMNTERPPGLGELLRYVGELVDVGASRRYRDLGLSYRPRYTPILRAILAGKTTVTEIVSHSRLTQGAVSQTVALMVADGILAREGTGDGRKSSLRLTERGQALLASLRPHWQATFAAIEALETEIGHPLRQILAKAADALERKGFAARLERAAIEQESPADHAD</sequence>
<dbReference type="Gene3D" id="1.10.10.10">
    <property type="entry name" value="Winged helix-like DNA-binding domain superfamily/Winged helix DNA-binding domain"/>
    <property type="match status" value="1"/>
</dbReference>
<name>A1BAP7_PARDP</name>
<dbReference type="SMART" id="SM00347">
    <property type="entry name" value="HTH_MARR"/>
    <property type="match status" value="1"/>
</dbReference>
<feature type="domain" description="HTH marR-type" evidence="1">
    <location>
        <begin position="28"/>
        <end position="126"/>
    </location>
</feature>
<keyword evidence="2" id="KW-0614">Plasmid</keyword>
<dbReference type="InterPro" id="IPR036388">
    <property type="entry name" value="WH-like_DNA-bd_sf"/>
</dbReference>
<organism evidence="2 3">
    <name type="scientific">Paracoccus denitrificans (strain Pd 1222)</name>
    <dbReference type="NCBI Taxonomy" id="318586"/>
    <lineage>
        <taxon>Bacteria</taxon>
        <taxon>Pseudomonadati</taxon>
        <taxon>Pseudomonadota</taxon>
        <taxon>Alphaproteobacteria</taxon>
        <taxon>Rhodobacterales</taxon>
        <taxon>Paracoccaceae</taxon>
        <taxon>Paracoccus</taxon>
    </lineage>
</organism>
<evidence type="ECO:0000313" key="2">
    <source>
        <dbReference type="EMBL" id="ABL72591.1"/>
    </source>
</evidence>
<protein>
    <submittedName>
        <fullName evidence="2">Transcriptional regulator, MarR family</fullName>
    </submittedName>
</protein>